<gene>
    <name evidence="1" type="ORF">HPB50_004376</name>
</gene>
<name>A0ACB7SJY5_HYAAI</name>
<protein>
    <submittedName>
        <fullName evidence="1">Uncharacterized protein</fullName>
    </submittedName>
</protein>
<accession>A0ACB7SJY5</accession>
<dbReference type="Proteomes" id="UP000821845">
    <property type="component" value="Chromosome 3"/>
</dbReference>
<sequence length="83" mass="9239">MSRCPVPITDNECIEYLIQGIHDDQPTAEPLQFEYEPHENEPLWSQLNKAALVQMETCPTSPLYTCSSNLLPSDPPGNNPGDP</sequence>
<keyword evidence="2" id="KW-1185">Reference proteome</keyword>
<organism evidence="1 2">
    <name type="scientific">Hyalomma asiaticum</name>
    <name type="common">Tick</name>
    <dbReference type="NCBI Taxonomy" id="266040"/>
    <lineage>
        <taxon>Eukaryota</taxon>
        <taxon>Metazoa</taxon>
        <taxon>Ecdysozoa</taxon>
        <taxon>Arthropoda</taxon>
        <taxon>Chelicerata</taxon>
        <taxon>Arachnida</taxon>
        <taxon>Acari</taxon>
        <taxon>Parasitiformes</taxon>
        <taxon>Ixodida</taxon>
        <taxon>Ixodoidea</taxon>
        <taxon>Ixodidae</taxon>
        <taxon>Hyalomminae</taxon>
        <taxon>Hyalomma</taxon>
    </lineage>
</organism>
<proteinExistence type="predicted"/>
<dbReference type="EMBL" id="CM023483">
    <property type="protein sequence ID" value="KAH6935188.1"/>
    <property type="molecule type" value="Genomic_DNA"/>
</dbReference>
<comment type="caution">
    <text evidence="1">The sequence shown here is derived from an EMBL/GenBank/DDBJ whole genome shotgun (WGS) entry which is preliminary data.</text>
</comment>
<evidence type="ECO:0000313" key="1">
    <source>
        <dbReference type="EMBL" id="KAH6935188.1"/>
    </source>
</evidence>
<evidence type="ECO:0000313" key="2">
    <source>
        <dbReference type="Proteomes" id="UP000821845"/>
    </source>
</evidence>
<reference evidence="1" key="1">
    <citation type="submission" date="2020-05" db="EMBL/GenBank/DDBJ databases">
        <title>Large-scale comparative analyses of tick genomes elucidate their genetic diversity and vector capacities.</title>
        <authorList>
            <person name="Jia N."/>
            <person name="Wang J."/>
            <person name="Shi W."/>
            <person name="Du L."/>
            <person name="Sun Y."/>
            <person name="Zhan W."/>
            <person name="Jiang J."/>
            <person name="Wang Q."/>
            <person name="Zhang B."/>
            <person name="Ji P."/>
            <person name="Sakyi L.B."/>
            <person name="Cui X."/>
            <person name="Yuan T."/>
            <person name="Jiang B."/>
            <person name="Yang W."/>
            <person name="Lam T.T.-Y."/>
            <person name="Chang Q."/>
            <person name="Ding S."/>
            <person name="Wang X."/>
            <person name="Zhu J."/>
            <person name="Ruan X."/>
            <person name="Zhao L."/>
            <person name="Wei J."/>
            <person name="Que T."/>
            <person name="Du C."/>
            <person name="Cheng J."/>
            <person name="Dai P."/>
            <person name="Han X."/>
            <person name="Huang E."/>
            <person name="Gao Y."/>
            <person name="Liu J."/>
            <person name="Shao H."/>
            <person name="Ye R."/>
            <person name="Li L."/>
            <person name="Wei W."/>
            <person name="Wang X."/>
            <person name="Wang C."/>
            <person name="Yang T."/>
            <person name="Huo Q."/>
            <person name="Li W."/>
            <person name="Guo W."/>
            <person name="Chen H."/>
            <person name="Zhou L."/>
            <person name="Ni X."/>
            <person name="Tian J."/>
            <person name="Zhou Y."/>
            <person name="Sheng Y."/>
            <person name="Liu T."/>
            <person name="Pan Y."/>
            <person name="Xia L."/>
            <person name="Li J."/>
            <person name="Zhao F."/>
            <person name="Cao W."/>
        </authorList>
    </citation>
    <scope>NUCLEOTIDE SEQUENCE</scope>
    <source>
        <strain evidence="1">Hyas-2018</strain>
    </source>
</reference>